<dbReference type="SUPFAM" id="SSF81321">
    <property type="entry name" value="Family A G protein-coupled receptor-like"/>
    <property type="match status" value="1"/>
</dbReference>
<feature type="transmembrane region" description="Helical" evidence="9">
    <location>
        <begin position="157"/>
        <end position="179"/>
    </location>
</feature>
<evidence type="ECO:0000256" key="7">
    <source>
        <dbReference type="ARBA" id="ARBA00023170"/>
    </source>
</evidence>
<comment type="caution">
    <text evidence="11">The sequence shown here is derived from an EMBL/GenBank/DDBJ whole genome shotgun (WGS) entry which is preliminary data.</text>
</comment>
<feature type="transmembrane region" description="Helical" evidence="9">
    <location>
        <begin position="6"/>
        <end position="27"/>
    </location>
</feature>
<name>A0ABP1S7M0_9HEXA</name>
<evidence type="ECO:0000256" key="3">
    <source>
        <dbReference type="ARBA" id="ARBA00022475"/>
    </source>
</evidence>
<evidence type="ECO:0000256" key="1">
    <source>
        <dbReference type="ARBA" id="ARBA00004651"/>
    </source>
</evidence>
<reference evidence="11 12" key="1">
    <citation type="submission" date="2024-08" db="EMBL/GenBank/DDBJ databases">
        <authorList>
            <person name="Cucini C."/>
            <person name="Frati F."/>
        </authorList>
    </citation>
    <scope>NUCLEOTIDE SEQUENCE [LARGE SCALE GENOMIC DNA]</scope>
</reference>
<evidence type="ECO:0000313" key="11">
    <source>
        <dbReference type="EMBL" id="CAL8146292.1"/>
    </source>
</evidence>
<evidence type="ECO:0000256" key="2">
    <source>
        <dbReference type="ARBA" id="ARBA00010663"/>
    </source>
</evidence>
<dbReference type="Pfam" id="PF00001">
    <property type="entry name" value="7tm_1"/>
    <property type="match status" value="1"/>
</dbReference>
<dbReference type="PANTHER" id="PTHR24241:SF59">
    <property type="entry name" value="ADIPOKINETIC HORMONE RECEPTOR, ISOFORM C"/>
    <property type="match status" value="1"/>
</dbReference>
<dbReference type="PROSITE" id="PS00237">
    <property type="entry name" value="G_PROTEIN_RECEP_F1_1"/>
    <property type="match status" value="1"/>
</dbReference>
<dbReference type="PANTHER" id="PTHR24241">
    <property type="entry name" value="NEUROPEPTIDE RECEPTOR-RELATED G-PROTEIN COUPLED RECEPTOR"/>
    <property type="match status" value="1"/>
</dbReference>
<evidence type="ECO:0000259" key="10">
    <source>
        <dbReference type="PROSITE" id="PS50262"/>
    </source>
</evidence>
<feature type="transmembrane region" description="Helical" evidence="9">
    <location>
        <begin position="194"/>
        <end position="213"/>
    </location>
</feature>
<keyword evidence="7 8" id="KW-0675">Receptor</keyword>
<dbReference type="InterPro" id="IPR017452">
    <property type="entry name" value="GPCR_Rhodpsn_7TM"/>
</dbReference>
<dbReference type="EMBL" id="CAXLJM020000164">
    <property type="protein sequence ID" value="CAL8146292.1"/>
    <property type="molecule type" value="Genomic_DNA"/>
</dbReference>
<accession>A0ABP1S7M0</accession>
<keyword evidence="5 9" id="KW-1133">Transmembrane helix</keyword>
<keyword evidence="8" id="KW-0297">G-protein coupled receptor</keyword>
<dbReference type="InterPro" id="IPR000276">
    <property type="entry name" value="GPCR_Rhodpsn"/>
</dbReference>
<sequence length="227" mass="26746">MMCRVMSFFRIFGLYLSGFVLVCISLDRYLAVMKPLTSPGIQRNRARLMLLVAWISSIIVSLPQAFIFHVETHPEFTWYKNCVTFNYFPSMTAENVYNFSGFFFLYVFPMITIIFCYSCILLEMTRMNAKMKSVERFRKSNIGVLGRAKMRTLKMSLIIVAAFFFCWTPYNVMSLWHWIDKESALAVDQRVQKGFFIFACTNSCVNPIIYGLFHFRSKKRERRQTLL</sequence>
<keyword evidence="8" id="KW-0807">Transducer</keyword>
<dbReference type="PRINTS" id="PR00237">
    <property type="entry name" value="GPCRRHODOPSN"/>
</dbReference>
<evidence type="ECO:0000256" key="9">
    <source>
        <dbReference type="SAM" id="Phobius"/>
    </source>
</evidence>
<evidence type="ECO:0000256" key="4">
    <source>
        <dbReference type="ARBA" id="ARBA00022692"/>
    </source>
</evidence>
<protein>
    <recommendedName>
        <fullName evidence="10">G-protein coupled receptors family 1 profile domain-containing protein</fullName>
    </recommendedName>
</protein>
<evidence type="ECO:0000313" key="12">
    <source>
        <dbReference type="Proteomes" id="UP001642540"/>
    </source>
</evidence>
<organism evidence="11 12">
    <name type="scientific">Orchesella dallaii</name>
    <dbReference type="NCBI Taxonomy" id="48710"/>
    <lineage>
        <taxon>Eukaryota</taxon>
        <taxon>Metazoa</taxon>
        <taxon>Ecdysozoa</taxon>
        <taxon>Arthropoda</taxon>
        <taxon>Hexapoda</taxon>
        <taxon>Collembola</taxon>
        <taxon>Entomobryomorpha</taxon>
        <taxon>Entomobryoidea</taxon>
        <taxon>Orchesellidae</taxon>
        <taxon>Orchesellinae</taxon>
        <taxon>Orchesella</taxon>
    </lineage>
</organism>
<proteinExistence type="inferred from homology"/>
<evidence type="ECO:0000256" key="5">
    <source>
        <dbReference type="ARBA" id="ARBA00022989"/>
    </source>
</evidence>
<gene>
    <name evidence="11" type="ORF">ODALV1_LOCUS30768</name>
</gene>
<keyword evidence="3" id="KW-1003">Cell membrane</keyword>
<feature type="transmembrane region" description="Helical" evidence="9">
    <location>
        <begin position="99"/>
        <end position="122"/>
    </location>
</feature>
<keyword evidence="6 9" id="KW-0472">Membrane</keyword>
<dbReference type="Proteomes" id="UP001642540">
    <property type="component" value="Unassembled WGS sequence"/>
</dbReference>
<dbReference type="PROSITE" id="PS50262">
    <property type="entry name" value="G_PROTEIN_RECEP_F1_2"/>
    <property type="match status" value="1"/>
</dbReference>
<feature type="transmembrane region" description="Helical" evidence="9">
    <location>
        <begin position="48"/>
        <end position="70"/>
    </location>
</feature>
<evidence type="ECO:0000256" key="6">
    <source>
        <dbReference type="ARBA" id="ARBA00023136"/>
    </source>
</evidence>
<keyword evidence="12" id="KW-1185">Reference proteome</keyword>
<feature type="domain" description="G-protein coupled receptors family 1 profile" evidence="10">
    <location>
        <begin position="1"/>
        <end position="210"/>
    </location>
</feature>
<evidence type="ECO:0000256" key="8">
    <source>
        <dbReference type="RuleBase" id="RU000688"/>
    </source>
</evidence>
<dbReference type="Gene3D" id="1.20.1070.10">
    <property type="entry name" value="Rhodopsin 7-helix transmembrane proteins"/>
    <property type="match status" value="1"/>
</dbReference>
<comment type="subcellular location">
    <subcellularLocation>
        <location evidence="1">Cell membrane</location>
        <topology evidence="1">Multi-pass membrane protein</topology>
    </subcellularLocation>
</comment>
<comment type="similarity">
    <text evidence="2 8">Belongs to the G-protein coupled receptor 1 family.</text>
</comment>
<keyword evidence="4 8" id="KW-0812">Transmembrane</keyword>